<dbReference type="PANTHER" id="PTHR43316:SF3">
    <property type="entry name" value="HALOACID DEHALOGENASE, TYPE II (AFU_ORTHOLOGUE AFUA_2G07750)-RELATED"/>
    <property type="match status" value="1"/>
</dbReference>
<dbReference type="SFLD" id="SFLDG01129">
    <property type="entry name" value="C1.5:_HAD__Beta-PGM__Phosphata"/>
    <property type="match status" value="1"/>
</dbReference>
<gene>
    <name evidence="2" type="ORF">UV11_C0023G0001</name>
</gene>
<proteinExistence type="predicted"/>
<dbReference type="GO" id="GO:0016787">
    <property type="term" value="F:hydrolase activity"/>
    <property type="evidence" value="ECO:0007669"/>
    <property type="project" value="UniProtKB-KW"/>
</dbReference>
<name>A0A0G0ZDM2_9BACT</name>
<evidence type="ECO:0000256" key="1">
    <source>
        <dbReference type="ARBA" id="ARBA00022801"/>
    </source>
</evidence>
<reference evidence="2 3" key="1">
    <citation type="journal article" date="2015" name="Nature">
        <title>rRNA introns, odd ribosomes, and small enigmatic genomes across a large radiation of phyla.</title>
        <authorList>
            <person name="Brown C.T."/>
            <person name="Hug L.A."/>
            <person name="Thomas B.C."/>
            <person name="Sharon I."/>
            <person name="Castelle C.J."/>
            <person name="Singh A."/>
            <person name="Wilkins M.J."/>
            <person name="Williams K.H."/>
            <person name="Banfield J.F."/>
        </authorList>
    </citation>
    <scope>NUCLEOTIDE SEQUENCE [LARGE SCALE GENOMIC DNA]</scope>
</reference>
<protein>
    <submittedName>
        <fullName evidence="2">Putative hydrolase (HAD superfamily)</fullName>
    </submittedName>
</protein>
<accession>A0A0G0ZDM2</accession>
<dbReference type="InterPro" id="IPR041492">
    <property type="entry name" value="HAD_2"/>
</dbReference>
<keyword evidence="1 2" id="KW-0378">Hydrolase</keyword>
<sequence length="213" mass="24936">MYTHQQSKNKHLKPTISVIVFDLDKTLYVNKKISQHIDLKIKKFIQGRVPEITDKKLQKLESEIPNVLDVIKYFGLDQRDFDNYVYRDTSYLNKLKPNENLVKMLASFNMKKYVVSLSPRLHINKVLDTLKIRQLFDGVFSVNEGFKNKEEVYQSIINETEIDPSQVCVVGDNYDIDLRPAKKLGMKTILINLKSMKQTYCIKSILELKYARL</sequence>
<dbReference type="InterPro" id="IPR023214">
    <property type="entry name" value="HAD_sf"/>
</dbReference>
<dbReference type="Pfam" id="PF13419">
    <property type="entry name" value="HAD_2"/>
    <property type="match status" value="1"/>
</dbReference>
<dbReference type="SFLD" id="SFLDS00003">
    <property type="entry name" value="Haloacid_Dehalogenase"/>
    <property type="match status" value="1"/>
</dbReference>
<dbReference type="PANTHER" id="PTHR43316">
    <property type="entry name" value="HYDROLASE, HALOACID DELAHOGENASE-RELATED"/>
    <property type="match status" value="1"/>
</dbReference>
<evidence type="ECO:0000313" key="2">
    <source>
        <dbReference type="EMBL" id="KKS46825.1"/>
    </source>
</evidence>
<dbReference type="Proteomes" id="UP000034036">
    <property type="component" value="Unassembled WGS sequence"/>
</dbReference>
<dbReference type="InterPro" id="IPR051540">
    <property type="entry name" value="S-2-haloacid_dehalogenase"/>
</dbReference>
<dbReference type="Gene3D" id="3.40.50.1000">
    <property type="entry name" value="HAD superfamily/HAD-like"/>
    <property type="match status" value="1"/>
</dbReference>
<dbReference type="STRING" id="1618659.UV11_C0023G0001"/>
<organism evidence="2 3">
    <name type="scientific">Candidatus Giovannonibacteria bacterium GW2011_GWF2_42_19</name>
    <dbReference type="NCBI Taxonomy" id="1618659"/>
    <lineage>
        <taxon>Bacteria</taxon>
        <taxon>Candidatus Giovannoniibacteriota</taxon>
    </lineage>
</organism>
<dbReference type="SUPFAM" id="SSF56784">
    <property type="entry name" value="HAD-like"/>
    <property type="match status" value="1"/>
</dbReference>
<evidence type="ECO:0000313" key="3">
    <source>
        <dbReference type="Proteomes" id="UP000034036"/>
    </source>
</evidence>
<dbReference type="AlphaFoldDB" id="A0A0G0ZDM2"/>
<comment type="caution">
    <text evidence="2">The sequence shown here is derived from an EMBL/GenBank/DDBJ whole genome shotgun (WGS) entry which is preliminary data.</text>
</comment>
<dbReference type="EMBL" id="LCDF01000023">
    <property type="protein sequence ID" value="KKS46825.1"/>
    <property type="molecule type" value="Genomic_DNA"/>
</dbReference>
<dbReference type="InterPro" id="IPR036412">
    <property type="entry name" value="HAD-like_sf"/>
</dbReference>